<feature type="compositionally biased region" description="Basic and acidic residues" evidence="1">
    <location>
        <begin position="35"/>
        <end position="49"/>
    </location>
</feature>
<dbReference type="Proteomes" id="UP000190285">
    <property type="component" value="Unassembled WGS sequence"/>
</dbReference>
<dbReference type="RefSeq" id="WP_170917451.1">
    <property type="nucleotide sequence ID" value="NZ_FUZT01000007.1"/>
</dbReference>
<dbReference type="AlphaFoldDB" id="A0A1T5LPM8"/>
<proteinExistence type="predicted"/>
<accession>A0A1T5LPM8</accession>
<evidence type="ECO:0000313" key="2">
    <source>
        <dbReference type="EMBL" id="SKC77902.1"/>
    </source>
</evidence>
<keyword evidence="3" id="KW-1185">Reference proteome</keyword>
<name>A0A1T5LPM8_9FIRM</name>
<evidence type="ECO:0000256" key="1">
    <source>
        <dbReference type="SAM" id="MobiDB-lite"/>
    </source>
</evidence>
<protein>
    <submittedName>
        <fullName evidence="2">Uncharacterized protein</fullName>
    </submittedName>
</protein>
<gene>
    <name evidence="2" type="ORF">SAMN02194393_03201</name>
</gene>
<organism evidence="2 3">
    <name type="scientific">Maledivibacter halophilus</name>
    <dbReference type="NCBI Taxonomy" id="36842"/>
    <lineage>
        <taxon>Bacteria</taxon>
        <taxon>Bacillati</taxon>
        <taxon>Bacillota</taxon>
        <taxon>Clostridia</taxon>
        <taxon>Peptostreptococcales</taxon>
        <taxon>Caminicellaceae</taxon>
        <taxon>Maledivibacter</taxon>
    </lineage>
</organism>
<reference evidence="2 3" key="1">
    <citation type="submission" date="2017-02" db="EMBL/GenBank/DDBJ databases">
        <authorList>
            <person name="Peterson S.W."/>
        </authorList>
    </citation>
    <scope>NUCLEOTIDE SEQUENCE [LARGE SCALE GENOMIC DNA]</scope>
    <source>
        <strain evidence="2 3">M1</strain>
    </source>
</reference>
<sequence length="56" mass="6786">MKNKNKFTDKYDPNYKDMLSSNVYNDPKKNKNKKNIIDKDTFENKKDHFNPSSWID</sequence>
<dbReference type="EMBL" id="FUZT01000007">
    <property type="protein sequence ID" value="SKC77902.1"/>
    <property type="molecule type" value="Genomic_DNA"/>
</dbReference>
<feature type="region of interest" description="Disordered" evidence="1">
    <location>
        <begin position="18"/>
        <end position="56"/>
    </location>
</feature>
<evidence type="ECO:0000313" key="3">
    <source>
        <dbReference type="Proteomes" id="UP000190285"/>
    </source>
</evidence>